<keyword evidence="2" id="KW-0597">Phosphoprotein</keyword>
<dbReference type="PANTHER" id="PTHR15180">
    <property type="entry name" value="GENERAL TRANSCRIPTION FACTOR 3C POLYPEPTIDE 1"/>
    <property type="match status" value="1"/>
</dbReference>
<dbReference type="Proteomes" id="UP000195402">
    <property type="component" value="Unassembled WGS sequence"/>
</dbReference>
<dbReference type="Pfam" id="PF24101">
    <property type="entry name" value="WHD_GTF3C1"/>
    <property type="match status" value="1"/>
</dbReference>
<feature type="domain" description="B-block binding subunit of TFIIIC" evidence="8">
    <location>
        <begin position="114"/>
        <end position="197"/>
    </location>
</feature>
<organism evidence="15 16">
    <name type="scientific">Macleaya cordata</name>
    <name type="common">Five-seeded plume-poppy</name>
    <name type="synonym">Bocconia cordata</name>
    <dbReference type="NCBI Taxonomy" id="56857"/>
    <lineage>
        <taxon>Eukaryota</taxon>
        <taxon>Viridiplantae</taxon>
        <taxon>Streptophyta</taxon>
        <taxon>Embryophyta</taxon>
        <taxon>Tracheophyta</taxon>
        <taxon>Spermatophyta</taxon>
        <taxon>Magnoliopsida</taxon>
        <taxon>Ranunculales</taxon>
        <taxon>Papaveraceae</taxon>
        <taxon>Papaveroideae</taxon>
        <taxon>Macleaya</taxon>
    </lineage>
</organism>
<dbReference type="GO" id="GO:0005634">
    <property type="term" value="C:nucleus"/>
    <property type="evidence" value="ECO:0007669"/>
    <property type="project" value="UniProtKB-SubCell"/>
</dbReference>
<evidence type="ECO:0000313" key="15">
    <source>
        <dbReference type="EMBL" id="OVA13386.1"/>
    </source>
</evidence>
<feature type="domain" description="General transcription factor 3C polypeptide 1 winged-helix" evidence="9">
    <location>
        <begin position="1"/>
        <end position="102"/>
    </location>
</feature>
<evidence type="ECO:0000259" key="13">
    <source>
        <dbReference type="Pfam" id="PF24657"/>
    </source>
</evidence>
<dbReference type="InterPro" id="IPR056062">
    <property type="entry name" value="DUF7645"/>
</dbReference>
<dbReference type="FunCoup" id="A0A200QSD0">
    <property type="interactions" value="1151"/>
</dbReference>
<name>A0A200QSD0_MACCD</name>
<feature type="domain" description="DUF7645" evidence="12">
    <location>
        <begin position="919"/>
        <end position="960"/>
    </location>
</feature>
<dbReference type="Pfam" id="PF24538">
    <property type="entry name" value="DUF7599"/>
    <property type="match status" value="1"/>
</dbReference>
<feature type="compositionally biased region" description="Basic residues" evidence="7">
    <location>
        <begin position="985"/>
        <end position="1001"/>
    </location>
</feature>
<keyword evidence="6" id="KW-0175">Coiled coil</keyword>
<dbReference type="EMBL" id="MVGT01001148">
    <property type="protein sequence ID" value="OVA13386.1"/>
    <property type="molecule type" value="Genomic_DNA"/>
</dbReference>
<comment type="subcellular location">
    <subcellularLocation>
        <location evidence="1">Nucleus</location>
    </subcellularLocation>
</comment>
<dbReference type="CDD" id="cd16169">
    <property type="entry name" value="Tau138_eWH"/>
    <property type="match status" value="1"/>
</dbReference>
<evidence type="ECO:0000259" key="11">
    <source>
        <dbReference type="Pfam" id="PF24538"/>
    </source>
</evidence>
<dbReference type="PANTHER" id="PTHR15180:SF1">
    <property type="entry name" value="GENERAL TRANSCRIPTION FACTOR 3C POLYPEPTIDE 1"/>
    <property type="match status" value="1"/>
</dbReference>
<feature type="domain" description="DUF7599" evidence="11">
    <location>
        <begin position="241"/>
        <end position="325"/>
    </location>
</feature>
<dbReference type="GO" id="GO:0006384">
    <property type="term" value="P:transcription initiation at RNA polymerase III promoter"/>
    <property type="evidence" value="ECO:0007669"/>
    <property type="project" value="InterPro"/>
</dbReference>
<feature type="domain" description="DUF7647" evidence="14">
    <location>
        <begin position="753"/>
        <end position="918"/>
    </location>
</feature>
<evidence type="ECO:0000259" key="12">
    <source>
        <dbReference type="Pfam" id="PF24655"/>
    </source>
</evidence>
<dbReference type="Pfam" id="PF04182">
    <property type="entry name" value="B-block_TFIIIC"/>
    <property type="match status" value="1"/>
</dbReference>
<evidence type="ECO:0000256" key="4">
    <source>
        <dbReference type="ARBA" id="ARBA00023163"/>
    </source>
</evidence>
<sequence length="1877" mass="211513">MDSIVLAALSEICSQGVNGISLTELWPTLRNSLSLAGLNLCDGVKKSMWNRILNIPGLQFKVNDKSSFFSQDPSIESFEEAEKLGLKIIAAENLGDSFVGLYDLKAADSGISSPQRRALERLASARSDGITQSQLAKEFGMKGNNIFYVVRNLEVQGLIVRKSTIVRTKEASTEGESSSKNNSIVNTSLIHLYRYAKHLNSQQRLEITKTDTLESLTSADGCTSIWDGVAGDHVKDDVLVKDYLRALKAVCDKLEEADGKVLVVSYLKKLLEYVGREGHRKWRNICNRLKDARLVEEFHTEVNNRKDVSCLRLLKKFDEKHFQPKPVLYGSDDFETDQPVRCGNRGKITEQLLELPIEHQVHDMIAAKGTKGLTITEVCKQLGINNKGNYTRLLNMFSRFGCHLQAESYNRSVLYRVWTSGNFTGGSLTTPPGKSADDGDEYELSKQSVTDQVLHDKSDAAISDLDSLTSKEEFATPGKMESGWVGLELDSSPPGSGESKQKLICGSNPLDLVCESGDADNGAELDIKRIQSNVAPSETPAPLSSYTSRLRSYSRYPCLTLTAANAQREQRILERLEEEKFILKVELYRWLEILDKDKPTTMAMKTLTRTLNKLQDEGHCKCFHVRVPGFSNFCHLPTTEVVVHKSFPTLPPEILAQIPDRLRSFDMQNRGQGLARLKNEKSVPTLTGIKRICCPVSSDSQAVRAEAMRANGFVTAKMIRAKLLHNFLWGYLNSSPDWDDTLSSGSHGYDLKNPHSTCKLFALNEAIKAMPLELFLRVVRSTHNFEDLIGSWKHGLCLSDLPVQDYKSLMDTQATGRLSWLILLVTDGYAEAPHASLTHALELKPYIEEPLSRVPLSLGVDSFDLRPRIRHDFILSNKEAVDLYWKTLKNCYATADPKAAIRAFPGSSVKEVFRHRSWVTADRRSELFKRLVNDDPNIKNSFSVCVKIARDSLTLEQVIIMLLVFSLLFSIQDLQPGTSNNRSTSLKRKKHLKATSSKHIKSVNGESGRCKMPSLSGSNGQYTDEENPITSHTGDHYTQLQECEEETHAQNAVELGANGEEDRADNYDFISQCAFSNLKLTRQRKVLWTEMSDRQLVIQYVRYHAARGAECNRRTPWASLPHLPAPPGVCKRRMTYRYAKNMDMSKEKELLNHDDSLIEESIGRNFSNCLEKSLESDFDDQRWDDFEDQNIRGDLMRCFDIYDGWINWKAVRELALKRSGQIETWILKHVKSNSSYHFNWSYASIGAGERIAPRKWDTDEYIDIQELELSPLITATGEEMQNHVGKRKRRSRCHHLRGKFLKLVNEDINLSKRACESLAVANAVELLKLVFFSTSTAPEPTLLAETLRRYSEHDLFAALNYLIKKKFMVGGNGSQPFALSQQFLHSVSSSPFPINTGKRVSKFASWLREREKDLMEEGIHLNTDLQCGDIFHLLALVSSGELFMSPCLVDEGIGEADENRSSKYRTYEDELCNSDQVKKPKSLFMYDGGECGSRREKGFPGIQVSLIRATISTANAVEFFKNEKIGTSSSCFDENYESIYNALEISSNIVISRTIGESPWKTMTCYGESLISLLHNEEQVGGPLYPELFQTVHSIIHKSGDQGLSMEEVSQVTAIEGEKMAELVVDVLQLFGLAVKVNAYDHVYVVDASFRSKYVLFSADGHYQDLKSSPHIINDDNYVKLPQEYAKNALTVMDLDGGVHKVTILNLPKEGSSNEAQPRKECARFQDNMQVEVVVLSVEGMKESENFKCTTPGDSHSHSFRPILPWINGDGTTNPIVYKALMRRVLGIVMQNPGILEKLTTTWTWMVQSCMKLLELMVLDNHLLVRKMFQFQTTSSGRPPTLLLHSLFSGSSSSFFKKPEPICREHFFANPMSTFWL</sequence>
<dbReference type="InterPro" id="IPR007309">
    <property type="entry name" value="TFIIIC_Bblock-bd"/>
</dbReference>
<evidence type="ECO:0000259" key="9">
    <source>
        <dbReference type="Pfam" id="PF23704"/>
    </source>
</evidence>
<dbReference type="InterPro" id="IPR035625">
    <property type="entry name" value="Tfc3-like_eWH"/>
</dbReference>
<feature type="domain" description="GTF3C1 extended winged-helix" evidence="10">
    <location>
        <begin position="561"/>
        <end position="670"/>
    </location>
</feature>
<keyword evidence="16" id="KW-1185">Reference proteome</keyword>
<comment type="caution">
    <text evidence="15">The sequence shown here is derived from an EMBL/GenBank/DDBJ whole genome shotgun (WGS) entry which is preliminary data.</text>
</comment>
<dbReference type="Pfam" id="PF23704">
    <property type="entry name" value="WHD_GTF3C1_N"/>
    <property type="match status" value="1"/>
</dbReference>
<keyword evidence="3" id="KW-0238">DNA-binding</keyword>
<proteinExistence type="predicted"/>
<dbReference type="GO" id="GO:0042791">
    <property type="term" value="P:5S class rRNA transcription by RNA polymerase III"/>
    <property type="evidence" value="ECO:0007669"/>
    <property type="project" value="TreeGrafter"/>
</dbReference>
<protein>
    <submittedName>
        <fullName evidence="15">B-block binding subunit of TFIIIC</fullName>
    </submittedName>
</protein>
<dbReference type="GO" id="GO:0000127">
    <property type="term" value="C:transcription factor TFIIIC complex"/>
    <property type="evidence" value="ECO:0007669"/>
    <property type="project" value="InterPro"/>
</dbReference>
<dbReference type="InterPro" id="IPR056020">
    <property type="entry name" value="DUF7599"/>
</dbReference>
<dbReference type="Pfam" id="PF24655">
    <property type="entry name" value="DUF7645"/>
    <property type="match status" value="1"/>
</dbReference>
<evidence type="ECO:0000256" key="2">
    <source>
        <dbReference type="ARBA" id="ARBA00022553"/>
    </source>
</evidence>
<evidence type="ECO:0000256" key="3">
    <source>
        <dbReference type="ARBA" id="ARBA00023125"/>
    </source>
</evidence>
<feature type="coiled-coil region" evidence="6">
    <location>
        <begin position="559"/>
        <end position="586"/>
    </location>
</feature>
<evidence type="ECO:0000259" key="8">
    <source>
        <dbReference type="Pfam" id="PF04182"/>
    </source>
</evidence>
<gene>
    <name evidence="15" type="ORF">BVC80_8773g16</name>
</gene>
<feature type="compositionally biased region" description="Polar residues" evidence="7">
    <location>
        <begin position="1015"/>
        <end position="1033"/>
    </location>
</feature>
<dbReference type="SUPFAM" id="SSF46785">
    <property type="entry name" value="Winged helix' DNA-binding domain"/>
    <property type="match status" value="1"/>
</dbReference>
<feature type="region of interest" description="Disordered" evidence="7">
    <location>
        <begin position="978"/>
        <end position="1033"/>
    </location>
</feature>
<dbReference type="InterPro" id="IPR056064">
    <property type="entry name" value="DUF7647"/>
</dbReference>
<dbReference type="Pfam" id="PF24657">
    <property type="entry name" value="DUF7646"/>
    <property type="match status" value="1"/>
</dbReference>
<dbReference type="InterPro" id="IPR044210">
    <property type="entry name" value="Tfc3-like"/>
</dbReference>
<dbReference type="GO" id="GO:0003677">
    <property type="term" value="F:DNA binding"/>
    <property type="evidence" value="ECO:0007669"/>
    <property type="project" value="UniProtKB-KW"/>
</dbReference>
<feature type="domain" description="DUF7646" evidence="13">
    <location>
        <begin position="343"/>
        <end position="424"/>
    </location>
</feature>
<keyword evidence="4" id="KW-0804">Transcription</keyword>
<keyword evidence="5" id="KW-0539">Nucleus</keyword>
<accession>A0A200QSD0</accession>
<evidence type="ECO:0000256" key="1">
    <source>
        <dbReference type="ARBA" id="ARBA00004123"/>
    </source>
</evidence>
<evidence type="ECO:0000259" key="10">
    <source>
        <dbReference type="Pfam" id="PF24101"/>
    </source>
</evidence>
<dbReference type="Gene3D" id="1.10.10.10">
    <property type="entry name" value="Winged helix-like DNA-binding domain superfamily/Winged helix DNA-binding domain"/>
    <property type="match status" value="1"/>
</dbReference>
<dbReference type="InterPro" id="IPR056428">
    <property type="entry name" value="WH_GTF3C1"/>
</dbReference>
<evidence type="ECO:0000259" key="14">
    <source>
        <dbReference type="Pfam" id="PF24658"/>
    </source>
</evidence>
<dbReference type="InParanoid" id="A0A200QSD0"/>
<dbReference type="InterPro" id="IPR056467">
    <property type="entry name" value="eWH_GTF3C1"/>
</dbReference>
<dbReference type="Pfam" id="PF24658">
    <property type="entry name" value="DUF7647"/>
    <property type="match status" value="1"/>
</dbReference>
<reference evidence="15 16" key="1">
    <citation type="journal article" date="2017" name="Mol. Plant">
        <title>The Genome of Medicinal Plant Macleaya cordata Provides New Insights into Benzylisoquinoline Alkaloids Metabolism.</title>
        <authorList>
            <person name="Liu X."/>
            <person name="Liu Y."/>
            <person name="Huang P."/>
            <person name="Ma Y."/>
            <person name="Qing Z."/>
            <person name="Tang Q."/>
            <person name="Cao H."/>
            <person name="Cheng P."/>
            <person name="Zheng Y."/>
            <person name="Yuan Z."/>
            <person name="Zhou Y."/>
            <person name="Liu J."/>
            <person name="Tang Z."/>
            <person name="Zhuo Y."/>
            <person name="Zhang Y."/>
            <person name="Yu L."/>
            <person name="Huang J."/>
            <person name="Yang P."/>
            <person name="Peng Q."/>
            <person name="Zhang J."/>
            <person name="Jiang W."/>
            <person name="Zhang Z."/>
            <person name="Lin K."/>
            <person name="Ro D.K."/>
            <person name="Chen X."/>
            <person name="Xiong X."/>
            <person name="Shang Y."/>
            <person name="Huang S."/>
            <person name="Zeng J."/>
        </authorList>
    </citation>
    <scope>NUCLEOTIDE SEQUENCE [LARGE SCALE GENOMIC DNA]</scope>
    <source>
        <strain evidence="16">cv. BLH2017</strain>
        <tissue evidence="15">Root</tissue>
    </source>
</reference>
<dbReference type="OMA" id="CARRITF"/>
<dbReference type="InterPro" id="IPR036390">
    <property type="entry name" value="WH_DNA-bd_sf"/>
</dbReference>
<dbReference type="InterPro" id="IPR036388">
    <property type="entry name" value="WH-like_DNA-bd_sf"/>
</dbReference>
<dbReference type="OrthoDB" id="68020at2759"/>
<dbReference type="InterPro" id="IPR056063">
    <property type="entry name" value="DUF7646"/>
</dbReference>
<dbReference type="STRING" id="56857.A0A200QSD0"/>
<evidence type="ECO:0000256" key="6">
    <source>
        <dbReference type="SAM" id="Coils"/>
    </source>
</evidence>
<evidence type="ECO:0000256" key="5">
    <source>
        <dbReference type="ARBA" id="ARBA00023242"/>
    </source>
</evidence>
<evidence type="ECO:0000256" key="7">
    <source>
        <dbReference type="SAM" id="MobiDB-lite"/>
    </source>
</evidence>
<evidence type="ECO:0000313" key="16">
    <source>
        <dbReference type="Proteomes" id="UP000195402"/>
    </source>
</evidence>